<dbReference type="PANTHER" id="PTHR47880">
    <property type="entry name" value="OS05G0353300 PROTEIN"/>
    <property type="match status" value="1"/>
</dbReference>
<dbReference type="InterPro" id="IPR011990">
    <property type="entry name" value="TPR-like_helical_dom_sf"/>
</dbReference>
<evidence type="ECO:0000256" key="1">
    <source>
        <dbReference type="ARBA" id="ARBA00022737"/>
    </source>
</evidence>
<evidence type="ECO:0000313" key="3">
    <source>
        <dbReference type="EMBL" id="KAG9453586.1"/>
    </source>
</evidence>
<comment type="caution">
    <text evidence="3">The sequence shown here is derived from an EMBL/GenBank/DDBJ whole genome shotgun (WGS) entry which is preliminary data.</text>
</comment>
<dbReference type="Proteomes" id="UP000825729">
    <property type="component" value="Unassembled WGS sequence"/>
</dbReference>
<reference evidence="3 4" key="1">
    <citation type="submission" date="2021-07" db="EMBL/GenBank/DDBJ databases">
        <title>The Aristolochia fimbriata genome: insights into angiosperm evolution, floral development and chemical biosynthesis.</title>
        <authorList>
            <person name="Jiao Y."/>
        </authorList>
    </citation>
    <scope>NUCLEOTIDE SEQUENCE [LARGE SCALE GENOMIC DNA]</scope>
    <source>
        <strain evidence="3">IBCAS-2021</strain>
        <tissue evidence="3">Leaf</tissue>
    </source>
</reference>
<organism evidence="3 4">
    <name type="scientific">Aristolochia fimbriata</name>
    <name type="common">White veined hardy Dutchman's pipe vine</name>
    <dbReference type="NCBI Taxonomy" id="158543"/>
    <lineage>
        <taxon>Eukaryota</taxon>
        <taxon>Viridiplantae</taxon>
        <taxon>Streptophyta</taxon>
        <taxon>Embryophyta</taxon>
        <taxon>Tracheophyta</taxon>
        <taxon>Spermatophyta</taxon>
        <taxon>Magnoliopsida</taxon>
        <taxon>Magnoliidae</taxon>
        <taxon>Piperales</taxon>
        <taxon>Aristolochiaceae</taxon>
        <taxon>Aristolochia</taxon>
    </lineage>
</organism>
<sequence>MGTVQRFLSPAEFTRLAVSFPRRWLPLVAPAESSLSINSRGGREACFAGLCARSPRIRETRLFNSLELEQLLSAEESSISDGFFETIEELSRNVRDPADVLADHDCLSPREIQLVLVYFSQQGRDSWCALEVFDWLRRGDRVDDETMELMVSIMCGWIEQLIAGDHGVDEVVDLLKDMDCVGLKPKFSMIEKVISLYWEMGKKTEAVMFVKNVLKKGLEYVDDRGRGTVGGPTGCLAWKMMVDGEYRDAVNLVIGFKESGLEPEVYSYLIAMTALVKELNELSKVLRKLKGLMKTGIVSELGKDDAGLIEKYQSDLLQDGVRLSEWAIQEGGSSLLGAVHERLLAMYTCAGQGIQAERQLWQMKLAGRQPDAELYDIVLAICACQKEMDAVRRLLARTQATNAGTQKKTLLWLLRGYVKGGHFEDASETLIKMLELGFHPEYVDRMAVLQGLRRSIQKSGNLEAYLKLCKHLADAELIGPCLTYLHLSRLKLWIIRML</sequence>
<evidence type="ECO:0000313" key="4">
    <source>
        <dbReference type="Proteomes" id="UP000825729"/>
    </source>
</evidence>
<evidence type="ECO:0000256" key="2">
    <source>
        <dbReference type="PROSITE-ProRule" id="PRU00708"/>
    </source>
</evidence>
<dbReference type="EMBL" id="JAINDJ010000003">
    <property type="protein sequence ID" value="KAG9453586.1"/>
    <property type="molecule type" value="Genomic_DNA"/>
</dbReference>
<dbReference type="Gene3D" id="1.25.40.10">
    <property type="entry name" value="Tetratricopeptide repeat domain"/>
    <property type="match status" value="2"/>
</dbReference>
<gene>
    <name evidence="3" type="ORF">H6P81_006490</name>
</gene>
<name>A0AAV7F161_ARIFI</name>
<dbReference type="PROSITE" id="PS51375">
    <property type="entry name" value="PPR"/>
    <property type="match status" value="1"/>
</dbReference>
<evidence type="ECO:0008006" key="5">
    <source>
        <dbReference type="Google" id="ProtNLM"/>
    </source>
</evidence>
<keyword evidence="1" id="KW-0677">Repeat</keyword>
<accession>A0AAV7F161</accession>
<dbReference type="InterPro" id="IPR002885">
    <property type="entry name" value="PPR_rpt"/>
</dbReference>
<dbReference type="AlphaFoldDB" id="A0AAV7F161"/>
<proteinExistence type="predicted"/>
<protein>
    <recommendedName>
        <fullName evidence="5">Pentatricopeptide repeat-containing protein</fullName>
    </recommendedName>
</protein>
<dbReference type="PANTHER" id="PTHR47880:SF1">
    <property type="entry name" value="OS05G0353300 PROTEIN"/>
    <property type="match status" value="1"/>
</dbReference>
<keyword evidence="4" id="KW-1185">Reference proteome</keyword>
<feature type="repeat" description="PPR" evidence="2">
    <location>
        <begin position="406"/>
        <end position="440"/>
    </location>
</feature>